<evidence type="ECO:0000313" key="1">
    <source>
        <dbReference type="EMBL" id="CAB4806905.1"/>
    </source>
</evidence>
<sequence>MARDYHIKLGTMLFTMVEPQQGHEVEYNRWYERDHFYGGVLTGAWSFAGDRFVATKAMKNLRYPAESPMTPEPTIGSYLAIYWVLAGKHDEWNRWSVDTVKMLHATGRMFAERTHIHTLLYNNEWSIQKENWGTPAELALDRNYAGLVVNVGELAEGATHADIETWTRDTWAPSAMASSWGPDLIINSTPLPLLDDAPPDVPRTPNADRRFLQLHFLDHTPDHGWADGYANYGEQLNASGLGTHLWTAPFIQTIVGTDTYTDQLW</sequence>
<dbReference type="EMBL" id="CAFAAI010000243">
    <property type="protein sequence ID" value="CAB4806905.1"/>
    <property type="molecule type" value="Genomic_DNA"/>
</dbReference>
<protein>
    <submittedName>
        <fullName evidence="1">Unannotated protein</fullName>
    </submittedName>
</protein>
<proteinExistence type="predicted"/>
<accession>A0A6J6YEL3</accession>
<dbReference type="AlphaFoldDB" id="A0A6J6YEL3"/>
<reference evidence="1" key="1">
    <citation type="submission" date="2020-05" db="EMBL/GenBank/DDBJ databases">
        <authorList>
            <person name="Chiriac C."/>
            <person name="Salcher M."/>
            <person name="Ghai R."/>
            <person name="Kavagutti S V."/>
        </authorList>
    </citation>
    <scope>NUCLEOTIDE SEQUENCE</scope>
</reference>
<organism evidence="1">
    <name type="scientific">freshwater metagenome</name>
    <dbReference type="NCBI Taxonomy" id="449393"/>
    <lineage>
        <taxon>unclassified sequences</taxon>
        <taxon>metagenomes</taxon>
        <taxon>ecological metagenomes</taxon>
    </lineage>
</organism>
<name>A0A6J6YEL3_9ZZZZ</name>
<gene>
    <name evidence="1" type="ORF">UFOPK2992_01328</name>
</gene>